<protein>
    <submittedName>
        <fullName evidence="2">Uncharacterized protein</fullName>
    </submittedName>
</protein>
<dbReference type="EMBL" id="CP035704">
    <property type="protein sequence ID" value="QBB69672.1"/>
    <property type="molecule type" value="Genomic_DNA"/>
</dbReference>
<dbReference type="AlphaFoldDB" id="A0A411HGP8"/>
<reference evidence="2 3" key="1">
    <citation type="submission" date="2019-01" db="EMBL/GenBank/DDBJ databases">
        <title>Pseudolysobacter antarctica gen. nov., sp. nov., isolated from Fildes Peninsula, Antarctica.</title>
        <authorList>
            <person name="Wei Z."/>
            <person name="Peng F."/>
        </authorList>
    </citation>
    <scope>NUCLEOTIDE SEQUENCE [LARGE SCALE GENOMIC DNA]</scope>
    <source>
        <strain evidence="2 3">AQ6-296</strain>
    </source>
</reference>
<gene>
    <name evidence="2" type="ORF">ELE36_04375</name>
</gene>
<comment type="similarity">
    <text evidence="1">Belongs to the darcynin family.</text>
</comment>
<evidence type="ECO:0000313" key="2">
    <source>
        <dbReference type="EMBL" id="QBB69672.1"/>
    </source>
</evidence>
<proteinExistence type="inferred from homology"/>
<name>A0A411HGP8_9GAMM</name>
<dbReference type="InterPro" id="IPR031409">
    <property type="entry name" value="Darcynin"/>
</dbReference>
<keyword evidence="3" id="KW-1185">Reference proteome</keyword>
<organism evidence="2 3">
    <name type="scientific">Pseudolysobacter antarcticus</name>
    <dbReference type="NCBI Taxonomy" id="2511995"/>
    <lineage>
        <taxon>Bacteria</taxon>
        <taxon>Pseudomonadati</taxon>
        <taxon>Pseudomonadota</taxon>
        <taxon>Gammaproteobacteria</taxon>
        <taxon>Lysobacterales</taxon>
        <taxon>Rhodanobacteraceae</taxon>
        <taxon>Pseudolysobacter</taxon>
    </lineage>
</organism>
<dbReference type="KEGG" id="xbc:ELE36_04375"/>
<sequence length="77" mass="9303">MRFKMRPDPHWDAAKQRLFRCTPCDDACRWRDHHAYELLVKDRRETPFRDRYFAIVEILPGGKYARAKNYHRAPLAA</sequence>
<accession>A0A411HGP8</accession>
<dbReference type="RefSeq" id="WP_129831931.1">
    <property type="nucleotide sequence ID" value="NZ_CP035704.1"/>
</dbReference>
<evidence type="ECO:0000256" key="1">
    <source>
        <dbReference type="ARBA" id="ARBA00006869"/>
    </source>
</evidence>
<dbReference type="Proteomes" id="UP000291562">
    <property type="component" value="Chromosome"/>
</dbReference>
<evidence type="ECO:0000313" key="3">
    <source>
        <dbReference type="Proteomes" id="UP000291562"/>
    </source>
</evidence>
<dbReference type="OrthoDB" id="117791at2"/>
<dbReference type="Pfam" id="PF17074">
    <property type="entry name" value="Darcynin"/>
    <property type="match status" value="1"/>
</dbReference>